<dbReference type="Pfam" id="PF00929">
    <property type="entry name" value="RNase_T"/>
    <property type="match status" value="1"/>
</dbReference>
<protein>
    <recommendedName>
        <fullName evidence="1">Exonuclease domain-containing protein</fullName>
    </recommendedName>
</protein>
<feature type="domain" description="Exonuclease" evidence="1">
    <location>
        <begin position="3"/>
        <end position="184"/>
    </location>
</feature>
<dbReference type="InterPro" id="IPR036397">
    <property type="entry name" value="RNaseH_sf"/>
</dbReference>
<dbReference type="InterPro" id="IPR012337">
    <property type="entry name" value="RNaseH-like_sf"/>
</dbReference>
<dbReference type="GO" id="GO:0004527">
    <property type="term" value="F:exonuclease activity"/>
    <property type="evidence" value="ECO:0007669"/>
    <property type="project" value="UniProtKB-ARBA"/>
</dbReference>
<evidence type="ECO:0000313" key="2">
    <source>
        <dbReference type="EMBL" id="GHA01000.1"/>
    </source>
</evidence>
<keyword evidence="3" id="KW-1185">Reference proteome</keyword>
<dbReference type="InterPro" id="IPR013520">
    <property type="entry name" value="Ribonucl_H"/>
</dbReference>
<reference evidence="2" key="2">
    <citation type="submission" date="2020-09" db="EMBL/GenBank/DDBJ databases">
        <authorList>
            <person name="Sun Q."/>
            <person name="Ohkuma M."/>
        </authorList>
    </citation>
    <scope>NUCLEOTIDE SEQUENCE</scope>
    <source>
        <strain evidence="2">JCM 5016</strain>
    </source>
</reference>
<dbReference type="SMART" id="SM00479">
    <property type="entry name" value="EXOIII"/>
    <property type="match status" value="1"/>
</dbReference>
<evidence type="ECO:0000313" key="3">
    <source>
        <dbReference type="Proteomes" id="UP000623010"/>
    </source>
</evidence>
<dbReference type="Gene3D" id="3.30.420.10">
    <property type="entry name" value="Ribonuclease H-like superfamily/Ribonuclease H"/>
    <property type="match status" value="1"/>
</dbReference>
<evidence type="ECO:0000259" key="1">
    <source>
        <dbReference type="SMART" id="SM00479"/>
    </source>
</evidence>
<proteinExistence type="predicted"/>
<sequence>MTRLAFIDCETTGLNPADHVPWEIAYILREPGQPDRETVLHFEPTATEMAHADAKGLEICRFHERTTAPGFAWTERTGGLDRLKRDLAGAHMAGNVVSFDAEMIARGLLGEWPPPWHYHLIDVEALAVGALAARGDTVSLPWDSEEISARLGVTPPRGDDRHTALADARWARDLYDAVMRGGAA</sequence>
<dbReference type="AlphaFoldDB" id="A0A918VIA4"/>
<dbReference type="GO" id="GO:0003676">
    <property type="term" value="F:nucleic acid binding"/>
    <property type="evidence" value="ECO:0007669"/>
    <property type="project" value="InterPro"/>
</dbReference>
<dbReference type="SUPFAM" id="SSF53098">
    <property type="entry name" value="Ribonuclease H-like"/>
    <property type="match status" value="1"/>
</dbReference>
<reference evidence="2" key="1">
    <citation type="journal article" date="2014" name="Int. J. Syst. Evol. Microbiol.">
        <title>Complete genome sequence of Corynebacterium casei LMG S-19264T (=DSM 44701T), isolated from a smear-ripened cheese.</title>
        <authorList>
            <consortium name="US DOE Joint Genome Institute (JGI-PGF)"/>
            <person name="Walter F."/>
            <person name="Albersmeier A."/>
            <person name="Kalinowski J."/>
            <person name="Ruckert C."/>
        </authorList>
    </citation>
    <scope>NUCLEOTIDE SEQUENCE</scope>
    <source>
        <strain evidence="2">JCM 5016</strain>
    </source>
</reference>
<comment type="caution">
    <text evidence="2">The sequence shown here is derived from an EMBL/GenBank/DDBJ whole genome shotgun (WGS) entry which is preliminary data.</text>
</comment>
<gene>
    <name evidence="2" type="ORF">GCM10010389_45390</name>
</gene>
<dbReference type="RefSeq" id="WP_190059307.1">
    <property type="nucleotide sequence ID" value="NZ_BMWH01000020.1"/>
</dbReference>
<dbReference type="EMBL" id="BMWH01000020">
    <property type="protein sequence ID" value="GHA01000.1"/>
    <property type="molecule type" value="Genomic_DNA"/>
</dbReference>
<accession>A0A918VIA4</accession>
<dbReference type="Proteomes" id="UP000623010">
    <property type="component" value="Unassembled WGS sequence"/>
</dbReference>
<organism evidence="2 3">
    <name type="scientific">Streptomyces echinoruber</name>
    <dbReference type="NCBI Taxonomy" id="68898"/>
    <lineage>
        <taxon>Bacteria</taxon>
        <taxon>Bacillati</taxon>
        <taxon>Actinomycetota</taxon>
        <taxon>Actinomycetes</taxon>
        <taxon>Kitasatosporales</taxon>
        <taxon>Streptomycetaceae</taxon>
        <taxon>Streptomyces</taxon>
    </lineage>
</organism>
<name>A0A918VIA4_9ACTN</name>